<dbReference type="EMBL" id="JADCNL010000004">
    <property type="protein sequence ID" value="KAG0484719.1"/>
    <property type="molecule type" value="Genomic_DNA"/>
</dbReference>
<dbReference type="InterPro" id="IPR004695">
    <property type="entry name" value="SLAC1/Mae1/Ssu1/TehA"/>
</dbReference>
<dbReference type="GO" id="GO:0006873">
    <property type="term" value="P:intracellular monoatomic ion homeostasis"/>
    <property type="evidence" value="ECO:0007669"/>
    <property type="project" value="InterPro"/>
</dbReference>
<keyword evidence="14" id="KW-1185">Reference proteome</keyword>
<keyword evidence="8" id="KW-0406">Ion transport</keyword>
<evidence type="ECO:0000313" key="13">
    <source>
        <dbReference type="EMBL" id="KAG0486515.1"/>
    </source>
</evidence>
<evidence type="ECO:0000256" key="5">
    <source>
        <dbReference type="ARBA" id="ARBA00022475"/>
    </source>
</evidence>
<dbReference type="PANTHER" id="PTHR31269">
    <property type="entry name" value="S-TYPE ANION CHANNEL SLAH3"/>
    <property type="match status" value="1"/>
</dbReference>
<comment type="similarity">
    <text evidence="3">Belongs to the SLAC1 S-type anion channel family.</text>
</comment>
<keyword evidence="9 11" id="KW-0472">Membrane</keyword>
<keyword evidence="6 11" id="KW-0812">Transmembrane</keyword>
<dbReference type="GO" id="GO:0005886">
    <property type="term" value="C:plasma membrane"/>
    <property type="evidence" value="ECO:0007669"/>
    <property type="project" value="UniProtKB-SubCell"/>
</dbReference>
<comment type="caution">
    <text evidence="13">The sequence shown here is derived from an EMBL/GenBank/DDBJ whole genome shotgun (WGS) entry which is preliminary data.</text>
</comment>
<evidence type="ECO:0000256" key="10">
    <source>
        <dbReference type="SAM" id="MobiDB-lite"/>
    </source>
</evidence>
<evidence type="ECO:0000256" key="11">
    <source>
        <dbReference type="SAM" id="Phobius"/>
    </source>
</evidence>
<dbReference type="Gene3D" id="1.50.10.150">
    <property type="entry name" value="Voltage-dependent anion channel"/>
    <property type="match status" value="1"/>
</dbReference>
<sequence length="310" mass="35079">MASQGDQFPPIIIDIPLTEAGETQSPLHSFSMKVPLSPAPQSSEQPMKMKLNHEVHESATHEHILCSQRAKESCYDSFRTRSANFDRQLSHLKNIDSHVVEIEPIPTAERYFDALEGPELENLKKSEKLILPEDEEWPFLLRFPISSFGMPLGVGIQALLWKTMRMSSSTSFLHVNPAVNFVLCHRMLKRLVVYLQAVQVNFFRGFRFSLVWWAYTVPMTSVATATIDYTTEVTNPFTKFLSVALSFISALAVAALLITTILHALVFHNLFPNDIAIAISVKRTSSRKKHSHRRAESTNRKMNSIVAPED</sequence>
<accession>A0A835R6N9</accession>
<reference evidence="14 15" key="1">
    <citation type="journal article" date="2020" name="Nat. Food">
        <title>A phased Vanilla planifolia genome enables genetic improvement of flavour and production.</title>
        <authorList>
            <person name="Hasing T."/>
            <person name="Tang H."/>
            <person name="Brym M."/>
            <person name="Khazi F."/>
            <person name="Huang T."/>
            <person name="Chambers A.H."/>
        </authorList>
    </citation>
    <scope>NUCLEOTIDE SEQUENCE [LARGE SCALE GENOMIC DNA]</scope>
    <source>
        <tissue evidence="13">Leaf</tissue>
    </source>
</reference>
<evidence type="ECO:0000313" key="15">
    <source>
        <dbReference type="Proteomes" id="UP000639772"/>
    </source>
</evidence>
<evidence type="ECO:0000256" key="9">
    <source>
        <dbReference type="ARBA" id="ARBA00023136"/>
    </source>
</evidence>
<dbReference type="Proteomes" id="UP000636800">
    <property type="component" value="Unassembled WGS sequence"/>
</dbReference>
<dbReference type="PANTHER" id="PTHR31269:SF2">
    <property type="entry name" value="S-TYPE ANION CHANNEL SLAH3"/>
    <property type="match status" value="1"/>
</dbReference>
<evidence type="ECO:0000313" key="14">
    <source>
        <dbReference type="Proteomes" id="UP000636800"/>
    </source>
</evidence>
<feature type="transmembrane region" description="Helical" evidence="11">
    <location>
        <begin position="240"/>
        <end position="267"/>
    </location>
</feature>
<feature type="transmembrane region" description="Helical" evidence="11">
    <location>
        <begin position="139"/>
        <end position="161"/>
    </location>
</feature>
<evidence type="ECO:0000256" key="2">
    <source>
        <dbReference type="ARBA" id="ARBA00004236"/>
    </source>
</evidence>
<dbReference type="InterPro" id="IPR030183">
    <property type="entry name" value="SLAC/SLAH"/>
</dbReference>
<dbReference type="InterPro" id="IPR038665">
    <property type="entry name" value="Voltage-dep_anion_channel_sf"/>
</dbReference>
<keyword evidence="4" id="KW-0813">Transport</keyword>
<dbReference type="Pfam" id="PF03595">
    <property type="entry name" value="SLAC1"/>
    <property type="match status" value="1"/>
</dbReference>
<dbReference type="AlphaFoldDB" id="A0A835R6N9"/>
<organism evidence="13 15">
    <name type="scientific">Vanilla planifolia</name>
    <name type="common">Vanilla</name>
    <dbReference type="NCBI Taxonomy" id="51239"/>
    <lineage>
        <taxon>Eukaryota</taxon>
        <taxon>Viridiplantae</taxon>
        <taxon>Streptophyta</taxon>
        <taxon>Embryophyta</taxon>
        <taxon>Tracheophyta</taxon>
        <taxon>Spermatophyta</taxon>
        <taxon>Magnoliopsida</taxon>
        <taxon>Liliopsida</taxon>
        <taxon>Asparagales</taxon>
        <taxon>Orchidaceae</taxon>
        <taxon>Vanilloideae</taxon>
        <taxon>Vanilleae</taxon>
        <taxon>Vanilla</taxon>
    </lineage>
</organism>
<keyword evidence="5" id="KW-1003">Cell membrane</keyword>
<evidence type="ECO:0000256" key="6">
    <source>
        <dbReference type="ARBA" id="ARBA00022692"/>
    </source>
</evidence>
<evidence type="ECO:0000256" key="8">
    <source>
        <dbReference type="ARBA" id="ARBA00023065"/>
    </source>
</evidence>
<dbReference type="Proteomes" id="UP000639772">
    <property type="component" value="Unassembled WGS sequence"/>
</dbReference>
<evidence type="ECO:0000256" key="3">
    <source>
        <dbReference type="ARBA" id="ARBA00007808"/>
    </source>
</evidence>
<proteinExistence type="inferred from homology"/>
<evidence type="ECO:0000256" key="7">
    <source>
        <dbReference type="ARBA" id="ARBA00022989"/>
    </source>
</evidence>
<evidence type="ECO:0000256" key="4">
    <source>
        <dbReference type="ARBA" id="ARBA00022448"/>
    </source>
</evidence>
<feature type="region of interest" description="Disordered" evidence="10">
    <location>
        <begin position="288"/>
        <end position="310"/>
    </location>
</feature>
<gene>
    <name evidence="13" type="ORF">HPP92_008610</name>
    <name evidence="12" type="ORF">HPP92_008798</name>
</gene>
<keyword evidence="7 11" id="KW-1133">Transmembrane helix</keyword>
<name>A0A835R6N9_VANPL</name>
<evidence type="ECO:0000313" key="12">
    <source>
        <dbReference type="EMBL" id="KAG0484719.1"/>
    </source>
</evidence>
<dbReference type="OrthoDB" id="1099at2759"/>
<dbReference type="EMBL" id="JADCNM010000004">
    <property type="protein sequence ID" value="KAG0486515.1"/>
    <property type="molecule type" value="Genomic_DNA"/>
</dbReference>
<evidence type="ECO:0000256" key="1">
    <source>
        <dbReference type="ARBA" id="ARBA00004127"/>
    </source>
</evidence>
<dbReference type="GO" id="GO:0008308">
    <property type="term" value="F:voltage-gated monoatomic anion channel activity"/>
    <property type="evidence" value="ECO:0007669"/>
    <property type="project" value="InterPro"/>
</dbReference>
<dbReference type="GO" id="GO:0012505">
    <property type="term" value="C:endomembrane system"/>
    <property type="evidence" value="ECO:0007669"/>
    <property type="project" value="UniProtKB-SubCell"/>
</dbReference>
<comment type="subcellular location">
    <subcellularLocation>
        <location evidence="2">Cell membrane</location>
    </subcellularLocation>
    <subcellularLocation>
        <location evidence="1">Endomembrane system</location>
        <topology evidence="1">Multi-pass membrane protein</topology>
    </subcellularLocation>
</comment>
<protein>
    <submittedName>
        <fullName evidence="13">Uncharacterized protein</fullName>
    </submittedName>
</protein>